<dbReference type="HOGENOM" id="CLU_3011525_0_0_5"/>
<evidence type="ECO:0000313" key="2">
    <source>
        <dbReference type="EMBL" id="KGM86260.1"/>
    </source>
</evidence>
<sequence>MAVLLGLVLLGILVFARGSLWAAGMVGKTLYVVVVVFAIALTLLLAIERIEGMGEY</sequence>
<name>A0A0A0HGJ0_9RHOB</name>
<keyword evidence="1" id="KW-1133">Transmembrane helix</keyword>
<dbReference type="RefSeq" id="WP_170062585.1">
    <property type="nucleotide sequence ID" value="NZ_KN293984.1"/>
</dbReference>
<accession>A0A0A0HGJ0</accession>
<feature type="transmembrane region" description="Helical" evidence="1">
    <location>
        <begin position="28"/>
        <end position="47"/>
    </location>
</feature>
<dbReference type="PATRIC" id="fig|1288298.3.peg.3831"/>
<evidence type="ECO:0000256" key="1">
    <source>
        <dbReference type="SAM" id="Phobius"/>
    </source>
</evidence>
<proteinExistence type="predicted"/>
<dbReference type="EMBL" id="AONH01000020">
    <property type="protein sequence ID" value="KGM86260.1"/>
    <property type="molecule type" value="Genomic_DNA"/>
</dbReference>
<gene>
    <name evidence="2" type="ORF">rosmuc_03823</name>
</gene>
<comment type="caution">
    <text evidence="2">The sequence shown here is derived from an EMBL/GenBank/DDBJ whole genome shotgun (WGS) entry which is preliminary data.</text>
</comment>
<dbReference type="AlphaFoldDB" id="A0A0A0HGJ0"/>
<keyword evidence="1" id="KW-0472">Membrane</keyword>
<dbReference type="Proteomes" id="UP000030021">
    <property type="component" value="Unassembled WGS sequence"/>
</dbReference>
<organism evidence="2 3">
    <name type="scientific">Roseovarius mucosus DSM 17069</name>
    <dbReference type="NCBI Taxonomy" id="1288298"/>
    <lineage>
        <taxon>Bacteria</taxon>
        <taxon>Pseudomonadati</taxon>
        <taxon>Pseudomonadota</taxon>
        <taxon>Alphaproteobacteria</taxon>
        <taxon>Rhodobacterales</taxon>
        <taxon>Roseobacteraceae</taxon>
        <taxon>Roseovarius</taxon>
    </lineage>
</organism>
<protein>
    <submittedName>
        <fullName evidence="2">Uncharacterized protein</fullName>
    </submittedName>
</protein>
<reference evidence="2 3" key="1">
    <citation type="submission" date="2013-01" db="EMBL/GenBank/DDBJ databases">
        <authorList>
            <person name="Fiebig A."/>
            <person name="Goeker M."/>
            <person name="Klenk H.-P.P."/>
        </authorList>
    </citation>
    <scope>NUCLEOTIDE SEQUENCE [LARGE SCALE GENOMIC DNA]</scope>
    <source>
        <strain evidence="2 3">DSM 17069</strain>
    </source>
</reference>
<evidence type="ECO:0000313" key="3">
    <source>
        <dbReference type="Proteomes" id="UP000030021"/>
    </source>
</evidence>
<keyword evidence="1" id="KW-0812">Transmembrane</keyword>